<feature type="chain" id="PRO_5045509396" evidence="2">
    <location>
        <begin position="20"/>
        <end position="297"/>
    </location>
</feature>
<name>A0ABN2X5D5_9MICO</name>
<evidence type="ECO:0000256" key="2">
    <source>
        <dbReference type="SAM" id="SignalP"/>
    </source>
</evidence>
<evidence type="ECO:0000313" key="4">
    <source>
        <dbReference type="EMBL" id="GAA2104587.1"/>
    </source>
</evidence>
<dbReference type="SUPFAM" id="SSF53850">
    <property type="entry name" value="Periplasmic binding protein-like II"/>
    <property type="match status" value="1"/>
</dbReference>
<dbReference type="PANTHER" id="PTHR35936:SF17">
    <property type="entry name" value="ARGININE-BINDING EXTRACELLULAR PROTEIN ARTP"/>
    <property type="match status" value="1"/>
</dbReference>
<dbReference type="CDD" id="cd01004">
    <property type="entry name" value="PBP2_MidA_like"/>
    <property type="match status" value="1"/>
</dbReference>
<keyword evidence="5" id="KW-1185">Reference proteome</keyword>
<evidence type="ECO:0000313" key="5">
    <source>
        <dbReference type="Proteomes" id="UP001500984"/>
    </source>
</evidence>
<proteinExistence type="predicted"/>
<protein>
    <submittedName>
        <fullName evidence="4">ABC transporter substrate-binding protein</fullName>
    </submittedName>
</protein>
<organism evidence="4 5">
    <name type="scientific">Brevibacterium salitolerans</name>
    <dbReference type="NCBI Taxonomy" id="1403566"/>
    <lineage>
        <taxon>Bacteria</taxon>
        <taxon>Bacillati</taxon>
        <taxon>Actinomycetota</taxon>
        <taxon>Actinomycetes</taxon>
        <taxon>Micrococcales</taxon>
        <taxon>Brevibacteriaceae</taxon>
        <taxon>Brevibacterium</taxon>
    </lineage>
</organism>
<dbReference type="Pfam" id="PF00497">
    <property type="entry name" value="SBP_bac_3"/>
    <property type="match status" value="1"/>
</dbReference>
<dbReference type="Gene3D" id="3.40.190.10">
    <property type="entry name" value="Periplasmic binding protein-like II"/>
    <property type="match status" value="2"/>
</dbReference>
<keyword evidence="1 2" id="KW-0732">Signal</keyword>
<dbReference type="Proteomes" id="UP001500984">
    <property type="component" value="Unassembled WGS sequence"/>
</dbReference>
<feature type="domain" description="Solute-binding protein family 3/N-terminal" evidence="3">
    <location>
        <begin position="60"/>
        <end position="286"/>
    </location>
</feature>
<comment type="caution">
    <text evidence="4">The sequence shown here is derived from an EMBL/GenBank/DDBJ whole genome shotgun (WGS) entry which is preliminary data.</text>
</comment>
<accession>A0ABN2X5D5</accession>
<feature type="signal peptide" evidence="2">
    <location>
        <begin position="1"/>
        <end position="19"/>
    </location>
</feature>
<dbReference type="RefSeq" id="WP_291795814.1">
    <property type="nucleotide sequence ID" value="NZ_BAAAPZ010000017.1"/>
</dbReference>
<reference evidence="4 5" key="1">
    <citation type="journal article" date="2019" name="Int. J. Syst. Evol. Microbiol.">
        <title>The Global Catalogue of Microorganisms (GCM) 10K type strain sequencing project: providing services to taxonomists for standard genome sequencing and annotation.</title>
        <authorList>
            <consortium name="The Broad Institute Genomics Platform"/>
            <consortium name="The Broad Institute Genome Sequencing Center for Infectious Disease"/>
            <person name="Wu L."/>
            <person name="Ma J."/>
        </authorList>
    </citation>
    <scope>NUCLEOTIDE SEQUENCE [LARGE SCALE GENOMIC DNA]</scope>
    <source>
        <strain evidence="4 5">JCM 15900</strain>
    </source>
</reference>
<dbReference type="InterPro" id="IPR001638">
    <property type="entry name" value="Solute-binding_3/MltF_N"/>
</dbReference>
<sequence length="297" mass="30921">MRRAAGTAIAVAALMCAVAGCTPVKTETTGALAVGDDVPLTGEIAAIAQMVPEDVAEDGALTVVTSDGMAPLNVPDTATGEVEGFNPDLARQVGAVLGLEVDIHAVTLDQIIPGIEAGRYETTFSNMSIEPERLEVLDFVQYYFSSTGLGVLAGNPAGVDPERLCGKTVGVATGSFQMTKVLPDLSEECRSEGLPPVDVSAFPDQQKAALALLSGRVDATSMDGPVLAFASAQEPRIEEGARMTEGSNVGIGVPKDTGMAEAMSAAVQELMDNGVYERLLDKYGMRELGIDEAKVER</sequence>
<dbReference type="PANTHER" id="PTHR35936">
    <property type="entry name" value="MEMBRANE-BOUND LYTIC MUREIN TRANSGLYCOSYLASE F"/>
    <property type="match status" value="1"/>
</dbReference>
<evidence type="ECO:0000256" key="1">
    <source>
        <dbReference type="ARBA" id="ARBA00022729"/>
    </source>
</evidence>
<evidence type="ECO:0000259" key="3">
    <source>
        <dbReference type="SMART" id="SM00062"/>
    </source>
</evidence>
<gene>
    <name evidence="4" type="ORF">GCM10009823_29380</name>
</gene>
<dbReference type="PROSITE" id="PS51257">
    <property type="entry name" value="PROKAR_LIPOPROTEIN"/>
    <property type="match status" value="1"/>
</dbReference>
<dbReference type="EMBL" id="BAAAPZ010000017">
    <property type="protein sequence ID" value="GAA2104587.1"/>
    <property type="molecule type" value="Genomic_DNA"/>
</dbReference>
<dbReference type="SMART" id="SM00062">
    <property type="entry name" value="PBPb"/>
    <property type="match status" value="1"/>
</dbReference>